<dbReference type="STRING" id="437022.CC99x_00398"/>
<dbReference type="PATRIC" id="fig|1590042.3.peg.415"/>
<feature type="domain" description="Solute-binding protein family 5" evidence="6">
    <location>
        <begin position="168"/>
        <end position="593"/>
    </location>
</feature>
<dbReference type="Gene3D" id="3.90.76.10">
    <property type="entry name" value="Dipeptide-binding Protein, Domain 1"/>
    <property type="match status" value="1"/>
</dbReference>
<evidence type="ECO:0000256" key="1">
    <source>
        <dbReference type="ARBA" id="ARBA00004196"/>
    </source>
</evidence>
<dbReference type="PROSITE" id="PS51257">
    <property type="entry name" value="PROKAR_LIPOPROTEIN"/>
    <property type="match status" value="1"/>
</dbReference>
<reference evidence="7" key="1">
    <citation type="submission" date="2015-09" db="EMBL/GenBank/DDBJ databases">
        <title>Draft Genome Sequences of Two Novel Amoeba-resistant Intranuclear Bacteria, Candidatus Berkiella cookevillensis and Candidatus Berkiella aquae.</title>
        <authorList>
            <person name="Mehari Y.T."/>
            <person name="Arivett B.A."/>
            <person name="Farone A.L."/>
            <person name="Gunderson J.H."/>
            <person name="Farone M.B."/>
        </authorList>
    </citation>
    <scope>NUCLEOTIDE SEQUENCE [LARGE SCALE GENOMIC DNA]</scope>
    <source>
        <strain evidence="7">CC99</strain>
    </source>
</reference>
<proteinExistence type="inferred from homology"/>
<dbReference type="CDD" id="cd08505">
    <property type="entry name" value="PBP2_NikA_DppA_OppA_like_18"/>
    <property type="match status" value="1"/>
</dbReference>
<accession>A0A0Q9YU95</accession>
<feature type="transmembrane region" description="Helical" evidence="5">
    <location>
        <begin position="692"/>
        <end position="715"/>
    </location>
</feature>
<keyword evidence="5" id="KW-0812">Transmembrane</keyword>
<dbReference type="GO" id="GO:1904680">
    <property type="term" value="F:peptide transmembrane transporter activity"/>
    <property type="evidence" value="ECO:0007669"/>
    <property type="project" value="TreeGrafter"/>
</dbReference>
<dbReference type="Pfam" id="PF00496">
    <property type="entry name" value="SBP_bac_5"/>
    <property type="match status" value="1"/>
</dbReference>
<organism evidence="7">
    <name type="scientific">Candidatus Berkiella cookevillensis</name>
    <dbReference type="NCBI Taxonomy" id="437022"/>
    <lineage>
        <taxon>Bacteria</taxon>
        <taxon>Pseudomonadati</taxon>
        <taxon>Pseudomonadota</taxon>
        <taxon>Gammaproteobacteria</taxon>
        <taxon>Candidatus Berkiellales</taxon>
        <taxon>Candidatus Berkiellaceae</taxon>
        <taxon>Candidatus Berkiella</taxon>
    </lineage>
</organism>
<dbReference type="GO" id="GO:0030313">
    <property type="term" value="C:cell envelope"/>
    <property type="evidence" value="ECO:0007669"/>
    <property type="project" value="UniProtKB-SubCell"/>
</dbReference>
<comment type="similarity">
    <text evidence="2">Belongs to the bacterial solute-binding protein 5 family.</text>
</comment>
<evidence type="ECO:0000259" key="6">
    <source>
        <dbReference type="Pfam" id="PF00496"/>
    </source>
</evidence>
<evidence type="ECO:0000256" key="5">
    <source>
        <dbReference type="SAM" id="Phobius"/>
    </source>
</evidence>
<dbReference type="InterPro" id="IPR000914">
    <property type="entry name" value="SBP_5_dom"/>
</dbReference>
<evidence type="ECO:0000256" key="3">
    <source>
        <dbReference type="ARBA" id="ARBA00022448"/>
    </source>
</evidence>
<keyword evidence="5" id="KW-0472">Membrane</keyword>
<evidence type="ECO:0000313" key="7">
    <source>
        <dbReference type="EMBL" id="KRG20177.1"/>
    </source>
</evidence>
<dbReference type="PANTHER" id="PTHR30290:SF10">
    <property type="entry name" value="PERIPLASMIC OLIGOPEPTIDE-BINDING PROTEIN-RELATED"/>
    <property type="match status" value="1"/>
</dbReference>
<gene>
    <name evidence="7" type="primary">hbpA</name>
    <name evidence="7" type="ORF">CC99x_00398</name>
</gene>
<dbReference type="AlphaFoldDB" id="A0A0Q9YU95"/>
<dbReference type="RefSeq" id="WP_235528038.1">
    <property type="nucleotide sequence ID" value="NZ_LKHV02000001.1"/>
</dbReference>
<keyword evidence="3" id="KW-0813">Transport</keyword>
<evidence type="ECO:0000256" key="2">
    <source>
        <dbReference type="ARBA" id="ARBA00005695"/>
    </source>
</evidence>
<dbReference type="Gene3D" id="3.10.105.10">
    <property type="entry name" value="Dipeptide-binding Protein, Domain 3"/>
    <property type="match status" value="1"/>
</dbReference>
<keyword evidence="4" id="KW-0732">Signal</keyword>
<name>A0A0Q9YU95_9GAMM</name>
<dbReference type="SUPFAM" id="SSF53850">
    <property type="entry name" value="Periplasmic binding protein-like II"/>
    <property type="match status" value="1"/>
</dbReference>
<dbReference type="Gene3D" id="3.40.190.10">
    <property type="entry name" value="Periplasmic binding protein-like II"/>
    <property type="match status" value="2"/>
</dbReference>
<dbReference type="EMBL" id="LKHV01000001">
    <property type="protein sequence ID" value="KRG20177.1"/>
    <property type="molecule type" value="Genomic_DNA"/>
</dbReference>
<dbReference type="GO" id="GO:0015833">
    <property type="term" value="P:peptide transport"/>
    <property type="evidence" value="ECO:0007669"/>
    <property type="project" value="TreeGrafter"/>
</dbReference>
<dbReference type="PANTHER" id="PTHR30290">
    <property type="entry name" value="PERIPLASMIC BINDING COMPONENT OF ABC TRANSPORTER"/>
    <property type="match status" value="1"/>
</dbReference>
<dbReference type="InterPro" id="IPR039424">
    <property type="entry name" value="SBP_5"/>
</dbReference>
<sequence length="730" mass="84089">MLAKYLKCCVYIFILTTSLGCGEGSLNSPYPNAEREDNTLYTSFSERPKHLDPARSYSSDEWIITNQIYEPPLQYHYLKRPYELMPLVASAMPEISFYDKNDQPVSEDDLSKIAYSKYRISILPNVLYQPHPAFAKDNKNQNYLYHALTEDEAEEYDTIQDFEVQSTRELKAEDFVYQIKRLADPTLNSPIFGLMSEYIVGMNTFRDVVDQKYKALGASKNNEEFVDFRDIELDGAKVLNDYQYEITVKGHYPQLLYWLAMPFFAPMPWEAVKFYSQDYLAEHNISLDWYPIGTGPYLLAENNPNLQISLVQNPNFHGEKYPAEGSEEDKAQGLLARQGKPLPFIRKVNFVLEKESIPYWNKFLQGYYDQSGISSDSFDQAVQLNPVGNFSLTDELAVKGVKLQTSVLPTTFYWGFNMLDDVVGGLGEKQKKLRQAISIAFDMEEFINIFQNGRGQVAHGMLPPGIFGFVEDSFNKVVFEDSPTGYQRKSIEQAKKLLAEAGYPDGIDPKTKKTLVLYLDAVVGGGPDTNALYAWIRKQFKKINIDLVVRDTQYNRFQDKMRNGSAQIFSWGWNADYPDPENFLFLLYGPNGKVKFDGENASNYDNPKFNILFEKIKSMRNSPERLALIEEMLAIAQEDAPWIWGYHPKLYTLSHQWMAPFKSNAMSRNTLKYAAIDVKTRSMLREAWNHPILWPISIILAVLLLLIIPAMLQYWRKTHQKMRLDNGLKK</sequence>
<evidence type="ECO:0000256" key="4">
    <source>
        <dbReference type="ARBA" id="ARBA00022729"/>
    </source>
</evidence>
<comment type="caution">
    <text evidence="7">The sequence shown here is derived from an EMBL/GenBank/DDBJ whole genome shotgun (WGS) entry which is preliminary data.</text>
</comment>
<comment type="subcellular location">
    <subcellularLocation>
        <location evidence="1">Cell envelope</location>
    </subcellularLocation>
</comment>
<keyword evidence="5" id="KW-1133">Transmembrane helix</keyword>
<protein>
    <submittedName>
        <fullName evidence="7">Heme-binding protein A</fullName>
    </submittedName>
</protein>